<evidence type="ECO:0000313" key="2">
    <source>
        <dbReference type="Proteomes" id="UP000297703"/>
    </source>
</evidence>
<dbReference type="EMBL" id="QXTE01000170">
    <property type="protein sequence ID" value="TFK02901.1"/>
    <property type="molecule type" value="Genomic_DNA"/>
</dbReference>
<dbReference type="Proteomes" id="UP000297703">
    <property type="component" value="Unassembled WGS sequence"/>
</dbReference>
<dbReference type="AlphaFoldDB" id="A0A4D9DXU6"/>
<accession>A0A4D9DXU6</accession>
<reference evidence="1 2" key="1">
    <citation type="submission" date="2019-04" db="EMBL/GenBank/DDBJ databases">
        <title>Draft genome of the big-headed turtle Platysternon megacephalum.</title>
        <authorList>
            <person name="Gong S."/>
        </authorList>
    </citation>
    <scope>NUCLEOTIDE SEQUENCE [LARGE SCALE GENOMIC DNA]</scope>
    <source>
        <strain evidence="1">DO16091913</strain>
        <tissue evidence="1">Muscle</tissue>
    </source>
</reference>
<name>A0A4D9DXU6_9SAUR</name>
<keyword evidence="2" id="KW-1185">Reference proteome</keyword>
<organism evidence="1 2">
    <name type="scientific">Platysternon megacephalum</name>
    <name type="common">big-headed turtle</name>
    <dbReference type="NCBI Taxonomy" id="55544"/>
    <lineage>
        <taxon>Eukaryota</taxon>
        <taxon>Metazoa</taxon>
        <taxon>Chordata</taxon>
        <taxon>Craniata</taxon>
        <taxon>Vertebrata</taxon>
        <taxon>Euteleostomi</taxon>
        <taxon>Archelosauria</taxon>
        <taxon>Testudinata</taxon>
        <taxon>Testudines</taxon>
        <taxon>Cryptodira</taxon>
        <taxon>Durocryptodira</taxon>
        <taxon>Testudinoidea</taxon>
        <taxon>Platysternidae</taxon>
        <taxon>Platysternon</taxon>
    </lineage>
</organism>
<proteinExistence type="predicted"/>
<evidence type="ECO:0000313" key="1">
    <source>
        <dbReference type="EMBL" id="TFK02901.1"/>
    </source>
</evidence>
<comment type="caution">
    <text evidence="1">The sequence shown here is derived from an EMBL/GenBank/DDBJ whole genome shotgun (WGS) entry which is preliminary data.</text>
</comment>
<gene>
    <name evidence="1" type="ORF">DR999_PMT14628</name>
</gene>
<protein>
    <submittedName>
        <fullName evidence="1">PH and SEC7 domain-containing protein 3-like</fullName>
    </submittedName>
</protein>
<reference evidence="1 2" key="2">
    <citation type="submission" date="2019-04" db="EMBL/GenBank/DDBJ databases">
        <title>The genome sequence of big-headed turtle.</title>
        <authorList>
            <person name="Gong S."/>
        </authorList>
    </citation>
    <scope>NUCLEOTIDE SEQUENCE [LARGE SCALE GENOMIC DNA]</scope>
    <source>
        <strain evidence="1">DO16091913</strain>
        <tissue evidence="1">Muscle</tissue>
    </source>
</reference>
<sequence length="119" mass="12914">MWSVVMPCFQDTLLCHPRRCIESNLGSETQSSPALNGHADECLAVLPPYSVQHWQLAPERRAGAAIGKPPCADGFNWSMVCQASAAAFWSPSLESSYRVNTGLNIALKIAICQLLSPLL</sequence>